<name>A0AAN6SGJ0_9PEZI</name>
<gene>
    <name evidence="1" type="ORF">QBC32DRAFT_143083</name>
</gene>
<dbReference type="Proteomes" id="UP001303222">
    <property type="component" value="Unassembled WGS sequence"/>
</dbReference>
<sequence length="101" mass="11721">MLVILLLLCVVFARNRVRRDAENKGTQASVLLLLLIQGKSSTHASQIFGFSFFFKLSQQQHKMRGREYEWLILRFCKAYKEGEEESTLCSIPLANFQDHLI</sequence>
<dbReference type="EMBL" id="MU859124">
    <property type="protein sequence ID" value="KAK3952398.1"/>
    <property type="molecule type" value="Genomic_DNA"/>
</dbReference>
<organism evidence="1 2">
    <name type="scientific">Pseudoneurospora amorphoporcata</name>
    <dbReference type="NCBI Taxonomy" id="241081"/>
    <lineage>
        <taxon>Eukaryota</taxon>
        <taxon>Fungi</taxon>
        <taxon>Dikarya</taxon>
        <taxon>Ascomycota</taxon>
        <taxon>Pezizomycotina</taxon>
        <taxon>Sordariomycetes</taxon>
        <taxon>Sordariomycetidae</taxon>
        <taxon>Sordariales</taxon>
        <taxon>Sordariaceae</taxon>
        <taxon>Pseudoneurospora</taxon>
    </lineage>
</organism>
<proteinExistence type="predicted"/>
<keyword evidence="2" id="KW-1185">Reference proteome</keyword>
<protein>
    <submittedName>
        <fullName evidence="1">Uncharacterized protein</fullName>
    </submittedName>
</protein>
<reference evidence="1" key="1">
    <citation type="journal article" date="2023" name="Mol. Phylogenet. Evol.">
        <title>Genome-scale phylogeny and comparative genomics of the fungal order Sordariales.</title>
        <authorList>
            <person name="Hensen N."/>
            <person name="Bonometti L."/>
            <person name="Westerberg I."/>
            <person name="Brannstrom I.O."/>
            <person name="Guillou S."/>
            <person name="Cros-Aarteil S."/>
            <person name="Calhoun S."/>
            <person name="Haridas S."/>
            <person name="Kuo A."/>
            <person name="Mondo S."/>
            <person name="Pangilinan J."/>
            <person name="Riley R."/>
            <person name="LaButti K."/>
            <person name="Andreopoulos B."/>
            <person name="Lipzen A."/>
            <person name="Chen C."/>
            <person name="Yan M."/>
            <person name="Daum C."/>
            <person name="Ng V."/>
            <person name="Clum A."/>
            <person name="Steindorff A."/>
            <person name="Ohm R.A."/>
            <person name="Martin F."/>
            <person name="Silar P."/>
            <person name="Natvig D.O."/>
            <person name="Lalanne C."/>
            <person name="Gautier V."/>
            <person name="Ament-Velasquez S.L."/>
            <person name="Kruys A."/>
            <person name="Hutchinson M.I."/>
            <person name="Powell A.J."/>
            <person name="Barry K."/>
            <person name="Miller A.N."/>
            <person name="Grigoriev I.V."/>
            <person name="Debuchy R."/>
            <person name="Gladieux P."/>
            <person name="Hiltunen Thoren M."/>
            <person name="Johannesson H."/>
        </authorList>
    </citation>
    <scope>NUCLEOTIDE SEQUENCE</scope>
    <source>
        <strain evidence="1">CBS 626.80</strain>
    </source>
</reference>
<reference evidence="1" key="2">
    <citation type="submission" date="2023-06" db="EMBL/GenBank/DDBJ databases">
        <authorList>
            <consortium name="Lawrence Berkeley National Laboratory"/>
            <person name="Mondo S.J."/>
            <person name="Hensen N."/>
            <person name="Bonometti L."/>
            <person name="Westerberg I."/>
            <person name="Brannstrom I.O."/>
            <person name="Guillou S."/>
            <person name="Cros-Aarteil S."/>
            <person name="Calhoun S."/>
            <person name="Haridas S."/>
            <person name="Kuo A."/>
            <person name="Pangilinan J."/>
            <person name="Riley R."/>
            <person name="Labutti K."/>
            <person name="Andreopoulos B."/>
            <person name="Lipzen A."/>
            <person name="Chen C."/>
            <person name="Yanf M."/>
            <person name="Daum C."/>
            <person name="Ng V."/>
            <person name="Clum A."/>
            <person name="Steindorff A."/>
            <person name="Ohm R."/>
            <person name="Martin F."/>
            <person name="Silar P."/>
            <person name="Natvig D."/>
            <person name="Lalanne C."/>
            <person name="Gautier V."/>
            <person name="Ament-Velasquez S.L."/>
            <person name="Kruys A."/>
            <person name="Hutchinson M.I."/>
            <person name="Powell A.J."/>
            <person name="Barry K."/>
            <person name="Miller A.N."/>
            <person name="Grigoriev I.V."/>
            <person name="Debuchy R."/>
            <person name="Gladieux P."/>
            <person name="Thoren M.H."/>
            <person name="Johannesson H."/>
        </authorList>
    </citation>
    <scope>NUCLEOTIDE SEQUENCE</scope>
    <source>
        <strain evidence="1">CBS 626.80</strain>
    </source>
</reference>
<comment type="caution">
    <text evidence="1">The sequence shown here is derived from an EMBL/GenBank/DDBJ whole genome shotgun (WGS) entry which is preliminary data.</text>
</comment>
<dbReference type="AlphaFoldDB" id="A0AAN6SGJ0"/>
<accession>A0AAN6SGJ0</accession>
<evidence type="ECO:0000313" key="2">
    <source>
        <dbReference type="Proteomes" id="UP001303222"/>
    </source>
</evidence>
<evidence type="ECO:0000313" key="1">
    <source>
        <dbReference type="EMBL" id="KAK3952398.1"/>
    </source>
</evidence>